<name>A0A9J7BHN0_9BACT</name>
<dbReference type="Gene3D" id="1.10.10.10">
    <property type="entry name" value="Winged helix-like DNA-binding domain superfamily/Winged helix DNA-binding domain"/>
    <property type="match status" value="1"/>
</dbReference>
<feature type="DNA-binding region" description="OmpR/PhoB-type" evidence="3">
    <location>
        <begin position="1"/>
        <end position="97"/>
    </location>
</feature>
<dbReference type="EMBL" id="CP093313">
    <property type="protein sequence ID" value="UWZ81939.1"/>
    <property type="molecule type" value="Genomic_DNA"/>
</dbReference>
<dbReference type="InterPro" id="IPR016032">
    <property type="entry name" value="Sig_transdc_resp-reg_C-effctor"/>
</dbReference>
<dbReference type="PANTHER" id="PTHR36842">
    <property type="entry name" value="PROTEIN TOLB HOMOLOG"/>
    <property type="match status" value="1"/>
</dbReference>
<protein>
    <submittedName>
        <fullName evidence="5">Winged helix-turn-helix domain-containing protein</fullName>
    </submittedName>
</protein>
<dbReference type="InterPro" id="IPR011042">
    <property type="entry name" value="6-blade_b-propeller_TolB-like"/>
</dbReference>
<keyword evidence="6" id="KW-1185">Reference proteome</keyword>
<organism evidence="5 6">
    <name type="scientific">Occallatibacter riparius</name>
    <dbReference type="NCBI Taxonomy" id="1002689"/>
    <lineage>
        <taxon>Bacteria</taxon>
        <taxon>Pseudomonadati</taxon>
        <taxon>Acidobacteriota</taxon>
        <taxon>Terriglobia</taxon>
        <taxon>Terriglobales</taxon>
        <taxon>Acidobacteriaceae</taxon>
        <taxon>Occallatibacter</taxon>
    </lineage>
</organism>
<dbReference type="PANTHER" id="PTHR36842:SF1">
    <property type="entry name" value="PROTEIN TOLB"/>
    <property type="match status" value="1"/>
</dbReference>
<dbReference type="Pfam" id="PF00486">
    <property type="entry name" value="Trans_reg_C"/>
    <property type="match status" value="1"/>
</dbReference>
<gene>
    <name evidence="5" type="ORF">MOP44_15290</name>
</gene>
<dbReference type="KEGG" id="orp:MOP44_15290"/>
<evidence type="ECO:0000313" key="5">
    <source>
        <dbReference type="EMBL" id="UWZ81939.1"/>
    </source>
</evidence>
<evidence type="ECO:0000256" key="1">
    <source>
        <dbReference type="ARBA" id="ARBA00009820"/>
    </source>
</evidence>
<dbReference type="Pfam" id="PF07676">
    <property type="entry name" value="PD40"/>
    <property type="match status" value="2"/>
</dbReference>
<dbReference type="InterPro" id="IPR036388">
    <property type="entry name" value="WH-like_DNA-bd_sf"/>
</dbReference>
<dbReference type="AlphaFoldDB" id="A0A9J7BHN0"/>
<accession>A0A9J7BHN0</accession>
<dbReference type="CDD" id="cd00383">
    <property type="entry name" value="trans_reg_C"/>
    <property type="match status" value="1"/>
</dbReference>
<sequence>MIRFEGFEIRPAARSLTWNGQAIVLRSKTFDLLLYLAQHPHQVVTKDELMAALWPDSFVEESNLTQQIFLLRKALSESGQAERIVVTVPGKGYQFAAAVESPPVSSQQLRSGELRMNAVQSVTRMVIEAEEEEDPPPPQVRSEARVSRHWRLVAVATGVAVIATGPFLAWNRLHSTPPPHIAAYTKITQDGRPKSIGGTDESRIYFEWEDTGAIAQISVSGGATAPIQVPLEHPRIGEASPDGSTLLFTSEGKGKGPADSLWVVPVLGGSPRRLVNAVSSTWSPDGEKVVYGTANGDIGIVRRDGTDAHRIASVGGYLKSLAWSPDGSVIRFSRDGLLWEISADGKNLHQLLPGWGKSPTQWSGKWAPNGLFYFVADDQIWLSDERREVGRTAAILPIQMTFGPTVWDRPMPTQDGKKIYASGRSKRGELVRFDAKSRQFQPLLAGMSVEFVTYSNDGKSVAYVSYPEGVLWRANQDGSNPIQLTQPPEYPKSIRWSPDGSQIALVDRTPKGVNAIYLVPSDGSGESRRLLPSDLNAETDPSWSPDGRKIVFSTSPNVGASAKSSVCILDIASGKVDVMPDSDGLVVPHWSPDGRVIAAMTLDTMGMKLFNIASGQWAPLNTGAVAFPEWSHDGKSIYYVKWGDSPALLRIHIADGRQETVADLKGVQYTGVYTLWMGLDPADAPMMLRDAGTDDIYSLALQSQ</sequence>
<evidence type="ECO:0000259" key="4">
    <source>
        <dbReference type="PROSITE" id="PS51755"/>
    </source>
</evidence>
<keyword evidence="2 3" id="KW-0238">DNA-binding</keyword>
<dbReference type="GO" id="GO:0003677">
    <property type="term" value="F:DNA binding"/>
    <property type="evidence" value="ECO:0007669"/>
    <property type="project" value="UniProtKB-UniRule"/>
</dbReference>
<dbReference type="Gene3D" id="2.120.10.30">
    <property type="entry name" value="TolB, C-terminal domain"/>
    <property type="match status" value="2"/>
</dbReference>
<dbReference type="InterPro" id="IPR011659">
    <property type="entry name" value="WD40"/>
</dbReference>
<comment type="similarity">
    <text evidence="1">Belongs to the TolB family.</text>
</comment>
<proteinExistence type="inferred from homology"/>
<dbReference type="Proteomes" id="UP001059380">
    <property type="component" value="Chromosome"/>
</dbReference>
<evidence type="ECO:0000256" key="3">
    <source>
        <dbReference type="PROSITE-ProRule" id="PRU01091"/>
    </source>
</evidence>
<reference evidence="5" key="1">
    <citation type="submission" date="2021-04" db="EMBL/GenBank/DDBJ databases">
        <title>Phylogenetic analysis of Acidobacteriaceae.</title>
        <authorList>
            <person name="Qiu L."/>
            <person name="Zhang Q."/>
        </authorList>
    </citation>
    <scope>NUCLEOTIDE SEQUENCE</scope>
    <source>
        <strain evidence="5">DSM 25168</strain>
    </source>
</reference>
<dbReference type="SUPFAM" id="SSF82171">
    <property type="entry name" value="DPP6 N-terminal domain-like"/>
    <property type="match status" value="1"/>
</dbReference>
<dbReference type="SUPFAM" id="SSF50993">
    <property type="entry name" value="Peptidase/esterase 'gauge' domain"/>
    <property type="match status" value="1"/>
</dbReference>
<dbReference type="GO" id="GO:0000160">
    <property type="term" value="P:phosphorelay signal transduction system"/>
    <property type="evidence" value="ECO:0007669"/>
    <property type="project" value="InterPro"/>
</dbReference>
<dbReference type="InterPro" id="IPR001867">
    <property type="entry name" value="OmpR/PhoB-type_DNA-bd"/>
</dbReference>
<feature type="domain" description="OmpR/PhoB-type" evidence="4">
    <location>
        <begin position="1"/>
        <end position="97"/>
    </location>
</feature>
<dbReference type="RefSeq" id="WP_260790926.1">
    <property type="nucleotide sequence ID" value="NZ_CP093313.1"/>
</dbReference>
<dbReference type="PROSITE" id="PS51755">
    <property type="entry name" value="OMPR_PHOB"/>
    <property type="match status" value="1"/>
</dbReference>
<evidence type="ECO:0000256" key="2">
    <source>
        <dbReference type="ARBA" id="ARBA00023125"/>
    </source>
</evidence>
<evidence type="ECO:0000313" key="6">
    <source>
        <dbReference type="Proteomes" id="UP001059380"/>
    </source>
</evidence>
<dbReference type="GO" id="GO:0006355">
    <property type="term" value="P:regulation of DNA-templated transcription"/>
    <property type="evidence" value="ECO:0007669"/>
    <property type="project" value="InterPro"/>
</dbReference>
<dbReference type="SUPFAM" id="SSF46894">
    <property type="entry name" value="C-terminal effector domain of the bipartite response regulators"/>
    <property type="match status" value="1"/>
</dbReference>
<dbReference type="SMART" id="SM00862">
    <property type="entry name" value="Trans_reg_C"/>
    <property type="match status" value="1"/>
</dbReference>